<sequence>MGKGGLATVKVGLEFHSGTRVAVKIVEKEKVANPREQVSMAREITIMKLLKHKNILRLYDIYENEEKIFLILDLFEGGDLYGYLTQKGALPPDEALLLFKQIIAGVEFCHQNMIVHRDLKPENLLLSADKKRLVISDFGLSTGMQGSRSFLKTRCGTVHYISPEVAKGDPYIGMASDVWSCGIILYAMVTATLPFDGPTSVAVLKKIVRGEFNMPFTLPRELQDLIRHMLNIDPKERITIPLIKQHPWWVGVPDKETPRVETVPDTPYVLNLKEIQENADILTNLKLLGWEESELMDELLSKESNVAKVFYKLLRDHKNVPLESTDGPTSTVDKKSMRRRSVGVPSRSKVGVPETPKPMPTEVKRLKNEKRASQKAVVRRSERPVTRHNDNGGRERSSTIDQAKQPDKNDKKPEHKTTISASSKKADKAEKAEKGEKAEKAEKADHNVSQAASKSVIWGVSPTNTPDAKRFSVDSDKSVEQLLASLRNCFNDFNGKYDVSTKTTKSGVKVKLRKSGKRHGSPVVTVNLLQKDGETELILKGGKSKEEFKELAKKVEETLVV</sequence>
<dbReference type="PROSITE" id="PS50011">
    <property type="entry name" value="PROTEIN_KINASE_DOM"/>
    <property type="match status" value="1"/>
</dbReference>
<dbReference type="PANTHER" id="PTHR24346">
    <property type="entry name" value="MAP/MICROTUBULE AFFINITY-REGULATING KINASE"/>
    <property type="match status" value="1"/>
</dbReference>
<dbReference type="Gene3D" id="1.10.510.10">
    <property type="entry name" value="Transferase(Phosphotransferase) domain 1"/>
    <property type="match status" value="1"/>
</dbReference>
<evidence type="ECO:0000256" key="3">
    <source>
        <dbReference type="ARBA" id="ARBA00022741"/>
    </source>
</evidence>
<proteinExistence type="predicted"/>
<evidence type="ECO:0000313" key="8">
    <source>
        <dbReference type="EMBL" id="NDV30531.1"/>
    </source>
</evidence>
<dbReference type="EMBL" id="GIBP01001562">
    <property type="protein sequence ID" value="NDV30531.1"/>
    <property type="molecule type" value="Transcribed_RNA"/>
</dbReference>
<feature type="domain" description="Protein kinase" evidence="7">
    <location>
        <begin position="1"/>
        <end position="249"/>
    </location>
</feature>
<keyword evidence="4" id="KW-0418">Kinase</keyword>
<dbReference type="CDD" id="cd14003">
    <property type="entry name" value="STKc_AMPK-like"/>
    <property type="match status" value="1"/>
</dbReference>
<feature type="compositionally biased region" description="Basic and acidic residues" evidence="6">
    <location>
        <begin position="362"/>
        <end position="372"/>
    </location>
</feature>
<evidence type="ECO:0000256" key="2">
    <source>
        <dbReference type="ARBA" id="ARBA00022527"/>
    </source>
</evidence>
<evidence type="ECO:0000256" key="1">
    <source>
        <dbReference type="ARBA" id="ARBA00012513"/>
    </source>
</evidence>
<feature type="compositionally biased region" description="Basic and acidic residues" evidence="6">
    <location>
        <begin position="379"/>
        <end position="417"/>
    </location>
</feature>
<dbReference type="PROSITE" id="PS00108">
    <property type="entry name" value="PROTEIN_KINASE_ST"/>
    <property type="match status" value="1"/>
</dbReference>
<dbReference type="InterPro" id="IPR000719">
    <property type="entry name" value="Prot_kinase_dom"/>
</dbReference>
<dbReference type="GO" id="GO:0004674">
    <property type="term" value="F:protein serine/threonine kinase activity"/>
    <property type="evidence" value="ECO:0007669"/>
    <property type="project" value="UniProtKB-KW"/>
</dbReference>
<dbReference type="PANTHER" id="PTHR24346:SF30">
    <property type="entry name" value="MATERNAL EMBRYONIC LEUCINE ZIPPER KINASE"/>
    <property type="match status" value="1"/>
</dbReference>
<protein>
    <recommendedName>
        <fullName evidence="1">non-specific serine/threonine protein kinase</fullName>
        <ecNumber evidence="1">2.7.11.1</ecNumber>
    </recommendedName>
</protein>
<dbReference type="SUPFAM" id="SSF56112">
    <property type="entry name" value="Protein kinase-like (PK-like)"/>
    <property type="match status" value="1"/>
</dbReference>
<dbReference type="FunFam" id="1.10.510.10:FF:000571">
    <property type="entry name" value="Maternal embryonic leucine zipper kinase"/>
    <property type="match status" value="1"/>
</dbReference>
<dbReference type="GO" id="GO:0035556">
    <property type="term" value="P:intracellular signal transduction"/>
    <property type="evidence" value="ECO:0007669"/>
    <property type="project" value="TreeGrafter"/>
</dbReference>
<keyword evidence="3" id="KW-0547">Nucleotide-binding</keyword>
<evidence type="ECO:0000256" key="6">
    <source>
        <dbReference type="SAM" id="MobiDB-lite"/>
    </source>
</evidence>
<feature type="region of interest" description="Disordered" evidence="6">
    <location>
        <begin position="320"/>
        <end position="472"/>
    </location>
</feature>
<feature type="compositionally biased region" description="Basic and acidic residues" evidence="6">
    <location>
        <begin position="424"/>
        <end position="446"/>
    </location>
</feature>
<dbReference type="InterPro" id="IPR011009">
    <property type="entry name" value="Kinase-like_dom_sf"/>
</dbReference>
<dbReference type="GO" id="GO:0005737">
    <property type="term" value="C:cytoplasm"/>
    <property type="evidence" value="ECO:0007669"/>
    <property type="project" value="TreeGrafter"/>
</dbReference>
<dbReference type="SMART" id="SM00220">
    <property type="entry name" value="S_TKc"/>
    <property type="match status" value="1"/>
</dbReference>
<dbReference type="InterPro" id="IPR008271">
    <property type="entry name" value="Ser/Thr_kinase_AS"/>
</dbReference>
<organism evidence="8">
    <name type="scientific">Arcella intermedia</name>
    <dbReference type="NCBI Taxonomy" id="1963864"/>
    <lineage>
        <taxon>Eukaryota</taxon>
        <taxon>Amoebozoa</taxon>
        <taxon>Tubulinea</taxon>
        <taxon>Elardia</taxon>
        <taxon>Arcellinida</taxon>
        <taxon>Sphaerothecina</taxon>
        <taxon>Arcellidae</taxon>
        <taxon>Arcella</taxon>
    </lineage>
</organism>
<reference evidence="8" key="1">
    <citation type="journal article" date="2020" name="J. Eukaryot. Microbiol.">
        <title>De novo Sequencing, Assembly and Annotation of the Transcriptome for the Free-Living Testate Amoeba Arcella intermedia.</title>
        <authorList>
            <person name="Ribeiro G.M."/>
            <person name="Porfirio-Sousa A.L."/>
            <person name="Maurer-Alcala X.X."/>
            <person name="Katz L.A."/>
            <person name="Lahr D.J.G."/>
        </authorList>
    </citation>
    <scope>NUCLEOTIDE SEQUENCE</scope>
</reference>
<keyword evidence="2" id="KW-0723">Serine/threonine-protein kinase</keyword>
<evidence type="ECO:0000259" key="7">
    <source>
        <dbReference type="PROSITE" id="PS50011"/>
    </source>
</evidence>
<keyword evidence="4" id="KW-0808">Transferase</keyword>
<accession>A0A6B2L0V0</accession>
<evidence type="ECO:0000256" key="5">
    <source>
        <dbReference type="ARBA" id="ARBA00022840"/>
    </source>
</evidence>
<evidence type="ECO:0000256" key="4">
    <source>
        <dbReference type="ARBA" id="ARBA00022777"/>
    </source>
</evidence>
<keyword evidence="5" id="KW-0067">ATP-binding</keyword>
<name>A0A6B2L0V0_9EUKA</name>
<dbReference type="Pfam" id="PF00069">
    <property type="entry name" value="Pkinase"/>
    <property type="match status" value="1"/>
</dbReference>
<dbReference type="AlphaFoldDB" id="A0A6B2L0V0"/>
<dbReference type="EC" id="2.7.11.1" evidence="1"/>
<dbReference type="GO" id="GO:0005524">
    <property type="term" value="F:ATP binding"/>
    <property type="evidence" value="ECO:0007669"/>
    <property type="project" value="UniProtKB-KW"/>
</dbReference>